<accession>A0AAN7UV86</accession>
<evidence type="ECO:0000313" key="1">
    <source>
        <dbReference type="EMBL" id="KAK5633888.1"/>
    </source>
</evidence>
<proteinExistence type="predicted"/>
<dbReference type="EMBL" id="JAWHQM010000036">
    <property type="protein sequence ID" value="KAK5633888.1"/>
    <property type="molecule type" value="Genomic_DNA"/>
</dbReference>
<organism evidence="1 2">
    <name type="scientific">Xylaria bambusicola</name>
    <dbReference type="NCBI Taxonomy" id="326684"/>
    <lineage>
        <taxon>Eukaryota</taxon>
        <taxon>Fungi</taxon>
        <taxon>Dikarya</taxon>
        <taxon>Ascomycota</taxon>
        <taxon>Pezizomycotina</taxon>
        <taxon>Sordariomycetes</taxon>
        <taxon>Xylariomycetidae</taxon>
        <taxon>Xylariales</taxon>
        <taxon>Xylariaceae</taxon>
        <taxon>Xylaria</taxon>
    </lineage>
</organism>
<dbReference type="Proteomes" id="UP001305414">
    <property type="component" value="Unassembled WGS sequence"/>
</dbReference>
<sequence>MESLEQSMLNKEKFRTSIFNHTEYAFHRKGWVNGHVCGPSLQDRQQNCNEIDRAVEDYTDKITSFDL</sequence>
<name>A0AAN7UV86_9PEZI</name>
<protein>
    <submittedName>
        <fullName evidence="1">Uncharacterized protein</fullName>
    </submittedName>
</protein>
<dbReference type="AlphaFoldDB" id="A0AAN7UV86"/>
<gene>
    <name evidence="1" type="ORF">RRF57_009602</name>
</gene>
<keyword evidence="2" id="KW-1185">Reference proteome</keyword>
<reference evidence="1 2" key="1">
    <citation type="submission" date="2023-10" db="EMBL/GenBank/DDBJ databases">
        <title>Draft genome sequence of Xylaria bambusicola isolate GMP-LS, the root and basal stem rot pathogen of sugarcane in Indonesia.</title>
        <authorList>
            <person name="Selvaraj P."/>
            <person name="Muralishankar V."/>
            <person name="Muruganantham S."/>
            <person name="Sp S."/>
            <person name="Haryani S."/>
            <person name="Lau K.J.X."/>
            <person name="Naqvi N.I."/>
        </authorList>
    </citation>
    <scope>NUCLEOTIDE SEQUENCE [LARGE SCALE GENOMIC DNA]</scope>
    <source>
        <strain evidence="1">GMP-LS</strain>
    </source>
</reference>
<evidence type="ECO:0000313" key="2">
    <source>
        <dbReference type="Proteomes" id="UP001305414"/>
    </source>
</evidence>
<comment type="caution">
    <text evidence="1">The sequence shown here is derived from an EMBL/GenBank/DDBJ whole genome shotgun (WGS) entry which is preliminary data.</text>
</comment>